<reference evidence="2" key="1">
    <citation type="submission" date="2017-02" db="UniProtKB">
        <authorList>
            <consortium name="WormBaseParasite"/>
        </authorList>
    </citation>
    <scope>IDENTIFICATION</scope>
</reference>
<accession>A0A0N5ARN5</accession>
<organism evidence="1 2">
    <name type="scientific">Syphacia muris</name>
    <dbReference type="NCBI Taxonomy" id="451379"/>
    <lineage>
        <taxon>Eukaryota</taxon>
        <taxon>Metazoa</taxon>
        <taxon>Ecdysozoa</taxon>
        <taxon>Nematoda</taxon>
        <taxon>Chromadorea</taxon>
        <taxon>Rhabditida</taxon>
        <taxon>Spirurina</taxon>
        <taxon>Oxyuridomorpha</taxon>
        <taxon>Oxyuroidea</taxon>
        <taxon>Oxyuridae</taxon>
        <taxon>Syphacia</taxon>
    </lineage>
</organism>
<evidence type="ECO:0000313" key="2">
    <source>
        <dbReference type="WBParaSite" id="SMUV_0000738701-mRNA-1"/>
    </source>
</evidence>
<proteinExistence type="predicted"/>
<keyword evidence="1" id="KW-1185">Reference proteome</keyword>
<sequence length="248" mass="28228">MLQKPRGGVAVLPPEITAEASIKVKEREKKLETQDDVELFLHNIVLHLMICAMVYTNEQANDDTFLMGRSVFSPVCEAEELRNSINRKALRSESVSRVESINSHDPFYASPTPYTAYEYTARRSCWPPRSNATGATVARDIWTMIPQSNQSLVKIIGTVEKSVTDKWITRVDGRVVDEYSERSWKGESDGMFYRPDGTSEAWYRSLSVNPGGRTTYVNNQSHYNQDFVIQVNSSRISLLKYSTLISWI</sequence>
<dbReference type="STRING" id="451379.A0A0N5ARN5"/>
<protein>
    <submittedName>
        <fullName evidence="2">WWE domain-containing protein</fullName>
    </submittedName>
</protein>
<name>A0A0N5ARN5_9BILA</name>
<dbReference type="WBParaSite" id="SMUV_0000738701-mRNA-1">
    <property type="protein sequence ID" value="SMUV_0000738701-mRNA-1"/>
    <property type="gene ID" value="SMUV_0000738701"/>
</dbReference>
<dbReference type="Proteomes" id="UP000046393">
    <property type="component" value="Unplaced"/>
</dbReference>
<dbReference type="AlphaFoldDB" id="A0A0N5ARN5"/>
<evidence type="ECO:0000313" key="1">
    <source>
        <dbReference type="Proteomes" id="UP000046393"/>
    </source>
</evidence>